<evidence type="ECO:0000313" key="1">
    <source>
        <dbReference type="EMBL" id="KAF8414990.1"/>
    </source>
</evidence>
<dbReference type="AlphaFoldDB" id="A0AAD4G4V3"/>
<reference evidence="1" key="1">
    <citation type="submission" date="2019-10" db="EMBL/GenBank/DDBJ databases">
        <authorList>
            <consortium name="DOE Joint Genome Institute"/>
            <person name="Kuo A."/>
            <person name="Miyauchi S."/>
            <person name="Kiss E."/>
            <person name="Drula E."/>
            <person name="Kohler A."/>
            <person name="Sanchez-Garcia M."/>
            <person name="Andreopoulos B."/>
            <person name="Barry K.W."/>
            <person name="Bonito G."/>
            <person name="Buee M."/>
            <person name="Carver A."/>
            <person name="Chen C."/>
            <person name="Cichocki N."/>
            <person name="Clum A."/>
            <person name="Culley D."/>
            <person name="Crous P.W."/>
            <person name="Fauchery L."/>
            <person name="Girlanda M."/>
            <person name="Hayes R."/>
            <person name="Keri Z."/>
            <person name="LaButti K."/>
            <person name="Lipzen A."/>
            <person name="Lombard V."/>
            <person name="Magnuson J."/>
            <person name="Maillard F."/>
            <person name="Morin E."/>
            <person name="Murat C."/>
            <person name="Nolan M."/>
            <person name="Ohm R."/>
            <person name="Pangilinan J."/>
            <person name="Pereira M."/>
            <person name="Perotto S."/>
            <person name="Peter M."/>
            <person name="Riley R."/>
            <person name="Sitrit Y."/>
            <person name="Stielow B."/>
            <person name="Szollosi G."/>
            <person name="Zifcakova L."/>
            <person name="Stursova M."/>
            <person name="Spatafora J.W."/>
            <person name="Tedersoo L."/>
            <person name="Vaario L.-M."/>
            <person name="Yamada A."/>
            <person name="Yan M."/>
            <person name="Wang P."/>
            <person name="Xu J."/>
            <person name="Bruns T."/>
            <person name="Baldrian P."/>
            <person name="Vilgalys R."/>
            <person name="Henrissat B."/>
            <person name="Grigoriev I.V."/>
            <person name="Hibbett D."/>
            <person name="Nagy L.G."/>
            <person name="Martin F.M."/>
        </authorList>
    </citation>
    <scope>NUCLEOTIDE SEQUENCE</scope>
    <source>
        <strain evidence="1">BED1</strain>
    </source>
</reference>
<dbReference type="EMBL" id="WHUW01000393">
    <property type="protein sequence ID" value="KAF8414990.1"/>
    <property type="molecule type" value="Genomic_DNA"/>
</dbReference>
<reference evidence="1" key="2">
    <citation type="journal article" date="2020" name="Nat. Commun.">
        <title>Large-scale genome sequencing of mycorrhizal fungi provides insights into the early evolution of symbiotic traits.</title>
        <authorList>
            <person name="Miyauchi S."/>
            <person name="Kiss E."/>
            <person name="Kuo A."/>
            <person name="Drula E."/>
            <person name="Kohler A."/>
            <person name="Sanchez-Garcia M."/>
            <person name="Morin E."/>
            <person name="Andreopoulos B."/>
            <person name="Barry K.W."/>
            <person name="Bonito G."/>
            <person name="Buee M."/>
            <person name="Carver A."/>
            <person name="Chen C."/>
            <person name="Cichocki N."/>
            <person name="Clum A."/>
            <person name="Culley D."/>
            <person name="Crous P.W."/>
            <person name="Fauchery L."/>
            <person name="Girlanda M."/>
            <person name="Hayes R.D."/>
            <person name="Keri Z."/>
            <person name="LaButti K."/>
            <person name="Lipzen A."/>
            <person name="Lombard V."/>
            <person name="Magnuson J."/>
            <person name="Maillard F."/>
            <person name="Murat C."/>
            <person name="Nolan M."/>
            <person name="Ohm R.A."/>
            <person name="Pangilinan J."/>
            <person name="Pereira M.F."/>
            <person name="Perotto S."/>
            <person name="Peter M."/>
            <person name="Pfister S."/>
            <person name="Riley R."/>
            <person name="Sitrit Y."/>
            <person name="Stielow J.B."/>
            <person name="Szollosi G."/>
            <person name="Zifcakova L."/>
            <person name="Stursova M."/>
            <person name="Spatafora J.W."/>
            <person name="Tedersoo L."/>
            <person name="Vaario L.M."/>
            <person name="Yamada A."/>
            <person name="Yan M."/>
            <person name="Wang P."/>
            <person name="Xu J."/>
            <person name="Bruns T."/>
            <person name="Baldrian P."/>
            <person name="Vilgalys R."/>
            <person name="Dunand C."/>
            <person name="Henrissat B."/>
            <person name="Grigoriev I.V."/>
            <person name="Hibbett D."/>
            <person name="Nagy L.G."/>
            <person name="Martin F.M."/>
        </authorList>
    </citation>
    <scope>NUCLEOTIDE SEQUENCE</scope>
    <source>
        <strain evidence="1">BED1</strain>
    </source>
</reference>
<dbReference type="Proteomes" id="UP001194468">
    <property type="component" value="Unassembled WGS sequence"/>
</dbReference>
<evidence type="ECO:0000313" key="2">
    <source>
        <dbReference type="Proteomes" id="UP001194468"/>
    </source>
</evidence>
<name>A0AAD4G4V3_BOLED</name>
<gene>
    <name evidence="1" type="ORF">L210DRAFT_2777575</name>
</gene>
<proteinExistence type="predicted"/>
<sequence length="54" mass="5996">MVKAIFLLNRYGTLIVQSFITLEELGILSHGSQKVLDPVSFTLLPDLSLHARLS</sequence>
<protein>
    <submittedName>
        <fullName evidence="1">Uncharacterized protein</fullName>
    </submittedName>
</protein>
<comment type="caution">
    <text evidence="1">The sequence shown here is derived from an EMBL/GenBank/DDBJ whole genome shotgun (WGS) entry which is preliminary data.</text>
</comment>
<organism evidence="1 2">
    <name type="scientific">Boletus edulis BED1</name>
    <dbReference type="NCBI Taxonomy" id="1328754"/>
    <lineage>
        <taxon>Eukaryota</taxon>
        <taxon>Fungi</taxon>
        <taxon>Dikarya</taxon>
        <taxon>Basidiomycota</taxon>
        <taxon>Agaricomycotina</taxon>
        <taxon>Agaricomycetes</taxon>
        <taxon>Agaricomycetidae</taxon>
        <taxon>Boletales</taxon>
        <taxon>Boletineae</taxon>
        <taxon>Boletaceae</taxon>
        <taxon>Boletoideae</taxon>
        <taxon>Boletus</taxon>
    </lineage>
</organism>
<keyword evidence="2" id="KW-1185">Reference proteome</keyword>
<accession>A0AAD4G4V3</accession>